<evidence type="ECO:0008006" key="4">
    <source>
        <dbReference type="Google" id="ProtNLM"/>
    </source>
</evidence>
<organism evidence="2 3">
    <name type="scientific">Prorocentrum cordatum</name>
    <dbReference type="NCBI Taxonomy" id="2364126"/>
    <lineage>
        <taxon>Eukaryota</taxon>
        <taxon>Sar</taxon>
        <taxon>Alveolata</taxon>
        <taxon>Dinophyceae</taxon>
        <taxon>Prorocentrales</taxon>
        <taxon>Prorocentraceae</taxon>
        <taxon>Prorocentrum</taxon>
    </lineage>
</organism>
<proteinExistence type="predicted"/>
<evidence type="ECO:0000313" key="2">
    <source>
        <dbReference type="EMBL" id="CAK0874203.1"/>
    </source>
</evidence>
<evidence type="ECO:0000313" key="3">
    <source>
        <dbReference type="Proteomes" id="UP001189429"/>
    </source>
</evidence>
<name>A0ABN9VLQ2_9DINO</name>
<sequence>MSLGALISVSLVSFTEGGGAMKSSGGMQRSTAESMSLAPLTALLRMATMSAAQKRPAPLILDGQLLTLEMISWPISLKSLMPARICWAHPLSTLPQLKVAADTSFPTAPMLVSRPMI</sequence>
<dbReference type="EMBL" id="CAUYUJ010017370">
    <property type="protein sequence ID" value="CAK0874203.1"/>
    <property type="molecule type" value="Genomic_DNA"/>
</dbReference>
<feature type="signal peptide" evidence="1">
    <location>
        <begin position="1"/>
        <end position="17"/>
    </location>
</feature>
<feature type="chain" id="PRO_5046453198" description="Secreted protein" evidence="1">
    <location>
        <begin position="18"/>
        <end position="117"/>
    </location>
</feature>
<accession>A0ABN9VLQ2</accession>
<comment type="caution">
    <text evidence="2">The sequence shown here is derived from an EMBL/GenBank/DDBJ whole genome shotgun (WGS) entry which is preliminary data.</text>
</comment>
<keyword evidence="1" id="KW-0732">Signal</keyword>
<reference evidence="2" key="1">
    <citation type="submission" date="2023-10" db="EMBL/GenBank/DDBJ databases">
        <authorList>
            <person name="Chen Y."/>
            <person name="Shah S."/>
            <person name="Dougan E. K."/>
            <person name="Thang M."/>
            <person name="Chan C."/>
        </authorList>
    </citation>
    <scope>NUCLEOTIDE SEQUENCE [LARGE SCALE GENOMIC DNA]</scope>
</reference>
<keyword evidence="3" id="KW-1185">Reference proteome</keyword>
<protein>
    <recommendedName>
        <fullName evidence="4">Secreted protein</fullName>
    </recommendedName>
</protein>
<gene>
    <name evidence="2" type="ORF">PCOR1329_LOCUS59172</name>
</gene>
<dbReference type="Proteomes" id="UP001189429">
    <property type="component" value="Unassembled WGS sequence"/>
</dbReference>
<evidence type="ECO:0000256" key="1">
    <source>
        <dbReference type="SAM" id="SignalP"/>
    </source>
</evidence>